<accession>A0A6A6S8L9</accession>
<dbReference type="InterPro" id="IPR036291">
    <property type="entry name" value="NAD(P)-bd_dom_sf"/>
</dbReference>
<dbReference type="EMBL" id="MU006779">
    <property type="protein sequence ID" value="KAF2644045.1"/>
    <property type="molecule type" value="Genomic_DNA"/>
</dbReference>
<evidence type="ECO:0000256" key="1">
    <source>
        <dbReference type="ARBA" id="ARBA00010928"/>
    </source>
</evidence>
<dbReference type="SUPFAM" id="SSF51735">
    <property type="entry name" value="NAD(P)-binding Rossmann-fold domains"/>
    <property type="match status" value="1"/>
</dbReference>
<dbReference type="Gene3D" id="3.30.360.10">
    <property type="entry name" value="Dihydrodipicolinate Reductase, domain 2"/>
    <property type="match status" value="1"/>
</dbReference>
<dbReference type="Gene3D" id="3.40.50.720">
    <property type="entry name" value="NAD(P)-binding Rossmann-like Domain"/>
    <property type="match status" value="1"/>
</dbReference>
<dbReference type="PANTHER" id="PTHR43054:SF1">
    <property type="entry name" value="SCYLLO-INOSITOL 2-DEHYDROGENASE (NADP(+)) IOLU"/>
    <property type="match status" value="1"/>
</dbReference>
<dbReference type="PANTHER" id="PTHR43054">
    <property type="match status" value="1"/>
</dbReference>
<gene>
    <name evidence="4" type="ORF">P280DRAFT_223434</name>
</gene>
<comment type="similarity">
    <text evidence="1">Belongs to the Gfo/Idh/MocA family.</text>
</comment>
<reference evidence="4" key="1">
    <citation type="journal article" date="2020" name="Stud. Mycol.">
        <title>101 Dothideomycetes genomes: a test case for predicting lifestyles and emergence of pathogens.</title>
        <authorList>
            <person name="Haridas S."/>
            <person name="Albert R."/>
            <person name="Binder M."/>
            <person name="Bloem J."/>
            <person name="Labutti K."/>
            <person name="Salamov A."/>
            <person name="Andreopoulos B."/>
            <person name="Baker S."/>
            <person name="Barry K."/>
            <person name="Bills G."/>
            <person name="Bluhm B."/>
            <person name="Cannon C."/>
            <person name="Castanera R."/>
            <person name="Culley D."/>
            <person name="Daum C."/>
            <person name="Ezra D."/>
            <person name="Gonzalez J."/>
            <person name="Henrissat B."/>
            <person name="Kuo A."/>
            <person name="Liang C."/>
            <person name="Lipzen A."/>
            <person name="Lutzoni F."/>
            <person name="Magnuson J."/>
            <person name="Mondo S."/>
            <person name="Nolan M."/>
            <person name="Ohm R."/>
            <person name="Pangilinan J."/>
            <person name="Park H.-J."/>
            <person name="Ramirez L."/>
            <person name="Alfaro M."/>
            <person name="Sun H."/>
            <person name="Tritt A."/>
            <person name="Yoshinaga Y."/>
            <person name="Zwiers L.-H."/>
            <person name="Turgeon B."/>
            <person name="Goodwin S."/>
            <person name="Spatafora J."/>
            <person name="Crous P."/>
            <person name="Grigoriev I."/>
        </authorList>
    </citation>
    <scope>NUCLEOTIDE SEQUENCE</scope>
    <source>
        <strain evidence="4">CBS 473.64</strain>
    </source>
</reference>
<dbReference type="SUPFAM" id="SSF55347">
    <property type="entry name" value="Glyceraldehyde-3-phosphate dehydrogenase-like, C-terminal domain"/>
    <property type="match status" value="1"/>
</dbReference>
<feature type="domain" description="GFO/IDH/MocA-like oxidoreductase" evidence="3">
    <location>
        <begin position="140"/>
        <end position="249"/>
    </location>
</feature>
<dbReference type="OrthoDB" id="2129491at2759"/>
<dbReference type="Pfam" id="PF22725">
    <property type="entry name" value="GFO_IDH_MocA_C3"/>
    <property type="match status" value="1"/>
</dbReference>
<dbReference type="AlphaFoldDB" id="A0A6A6S8L9"/>
<proteinExistence type="inferred from homology"/>
<organism evidence="4 5">
    <name type="scientific">Massarina eburnea CBS 473.64</name>
    <dbReference type="NCBI Taxonomy" id="1395130"/>
    <lineage>
        <taxon>Eukaryota</taxon>
        <taxon>Fungi</taxon>
        <taxon>Dikarya</taxon>
        <taxon>Ascomycota</taxon>
        <taxon>Pezizomycotina</taxon>
        <taxon>Dothideomycetes</taxon>
        <taxon>Pleosporomycetidae</taxon>
        <taxon>Pleosporales</taxon>
        <taxon>Massarineae</taxon>
        <taxon>Massarinaceae</taxon>
        <taxon>Massarina</taxon>
    </lineage>
</organism>
<evidence type="ECO:0000259" key="3">
    <source>
        <dbReference type="Pfam" id="PF22725"/>
    </source>
</evidence>
<evidence type="ECO:0000313" key="5">
    <source>
        <dbReference type="Proteomes" id="UP000799753"/>
    </source>
</evidence>
<keyword evidence="5" id="KW-1185">Reference proteome</keyword>
<protein>
    <submittedName>
        <fullName evidence="4">NAD(P)-binding protein</fullName>
    </submittedName>
</protein>
<feature type="domain" description="Gfo/Idh/MocA-like oxidoreductase N-terminal" evidence="2">
    <location>
        <begin position="2"/>
        <end position="119"/>
    </location>
</feature>
<evidence type="ECO:0000259" key="2">
    <source>
        <dbReference type="Pfam" id="PF01408"/>
    </source>
</evidence>
<evidence type="ECO:0000313" key="4">
    <source>
        <dbReference type="EMBL" id="KAF2644045.1"/>
    </source>
</evidence>
<dbReference type="Pfam" id="PF01408">
    <property type="entry name" value="GFO_IDH_MocA"/>
    <property type="match status" value="1"/>
</dbReference>
<sequence length="333" mass="37186">MLNFGTIGTSWITHSYIECAHATSKWNLAAVYSRKEETAKEFASKYADKKVALYTDLSAMAADPNLHVIYIASPNSLHYEQTKTFLNAGKHVVLEKPSCSMSNQLDELFKLSKEKGLFLIEAWRHIQEPNFKILKKSMEKLGPITGASITFAQFSSRYDKVLAGEKPNVFDLDMDGGALVDLGVYTVAAAVWLFGAPKNSIYYPVILPTGADGGGRLILEYQTFTVHLCGTKMWDSDTPSEIYGEKGTLIVPTITDVQKVTFWDPRKKTREELGVKGVDAKFNLQDEAEEHARIIESGDWDAAAVLEAHSRDVLKVTEKVRRDNGLLFPVERK</sequence>
<dbReference type="InterPro" id="IPR000683">
    <property type="entry name" value="Gfo/Idh/MocA-like_OxRdtase_N"/>
</dbReference>
<dbReference type="GO" id="GO:0000166">
    <property type="term" value="F:nucleotide binding"/>
    <property type="evidence" value="ECO:0007669"/>
    <property type="project" value="InterPro"/>
</dbReference>
<dbReference type="InterPro" id="IPR055170">
    <property type="entry name" value="GFO_IDH_MocA-like_dom"/>
</dbReference>
<name>A0A6A6S8L9_9PLEO</name>
<dbReference type="Proteomes" id="UP000799753">
    <property type="component" value="Unassembled WGS sequence"/>
</dbReference>